<comment type="caution">
    <text evidence="3">The sequence shown here is derived from an EMBL/GenBank/DDBJ whole genome shotgun (WGS) entry which is preliminary data.</text>
</comment>
<evidence type="ECO:0000256" key="1">
    <source>
        <dbReference type="SAM" id="MobiDB-lite"/>
    </source>
</evidence>
<dbReference type="AlphaFoldDB" id="A0A0G2A1F9"/>
<dbReference type="InterPro" id="IPR013783">
    <property type="entry name" value="Ig-like_fold"/>
</dbReference>
<evidence type="ECO:0000313" key="4">
    <source>
        <dbReference type="Proteomes" id="UP000034290"/>
    </source>
</evidence>
<feature type="non-terminal residue" evidence="3">
    <location>
        <position position="1"/>
    </location>
</feature>
<dbReference type="Proteomes" id="UP000034290">
    <property type="component" value="Unassembled WGS sequence"/>
</dbReference>
<evidence type="ECO:0000313" key="3">
    <source>
        <dbReference type="EMBL" id="KKW34607.1"/>
    </source>
</evidence>
<gene>
    <name evidence="3" type="ORF">UY81_C0068G0011</name>
</gene>
<proteinExistence type="predicted"/>
<name>A0A0G2A1F9_9BACT</name>
<feature type="domain" description="CARDB" evidence="2">
    <location>
        <begin position="64"/>
        <end position="157"/>
    </location>
</feature>
<protein>
    <recommendedName>
        <fullName evidence="2">CARDB domain-containing protein</fullName>
    </recommendedName>
</protein>
<reference evidence="3 4" key="1">
    <citation type="journal article" date="2015" name="Nature">
        <title>rRNA introns, odd ribosomes, and small enigmatic genomes across a large radiation of phyla.</title>
        <authorList>
            <person name="Brown C.T."/>
            <person name="Hug L.A."/>
            <person name="Thomas B.C."/>
            <person name="Sharon I."/>
            <person name="Castelle C.J."/>
            <person name="Singh A."/>
            <person name="Wilkins M.J."/>
            <person name="Williams K.H."/>
            <person name="Banfield J.F."/>
        </authorList>
    </citation>
    <scope>NUCLEOTIDE SEQUENCE [LARGE SCALE GENOMIC DNA]</scope>
</reference>
<feature type="region of interest" description="Disordered" evidence="1">
    <location>
        <begin position="16"/>
        <end position="37"/>
    </location>
</feature>
<dbReference type="Gene3D" id="2.60.40.10">
    <property type="entry name" value="Immunoglobulins"/>
    <property type="match status" value="1"/>
</dbReference>
<dbReference type="InterPro" id="IPR011635">
    <property type="entry name" value="CARDB"/>
</dbReference>
<accession>A0A0G2A1F9</accession>
<dbReference type="EMBL" id="LCRM01000068">
    <property type="protein sequence ID" value="KKW34607.1"/>
    <property type="molecule type" value="Genomic_DNA"/>
</dbReference>
<dbReference type="Pfam" id="PF07705">
    <property type="entry name" value="CARDB"/>
    <property type="match status" value="1"/>
</dbReference>
<organism evidence="3 4">
    <name type="scientific">Candidatus Giovannonibacteria bacterium GW2011_GWA2_53_7</name>
    <dbReference type="NCBI Taxonomy" id="1618650"/>
    <lineage>
        <taxon>Bacteria</taxon>
        <taxon>Candidatus Giovannoniibacteriota</taxon>
    </lineage>
</organism>
<evidence type="ECO:0000259" key="2">
    <source>
        <dbReference type="Pfam" id="PF07705"/>
    </source>
</evidence>
<sequence length="160" mass="16600">SVTIINAANTSPAIPAAAPATTAETSHVPDAKTADVPSARVPGLPDLSVRILSKGVIEPVSGDIISREPTSPEELVAVRFLISNVGGASTGTWYFTAQLPIYPDYAYASPAQVPLARGASIENTLRFKNAVPGGIFSVSVDPVDEVRESSEINNTASVNI</sequence>